<feature type="transmembrane region" description="Helical" evidence="2">
    <location>
        <begin position="25"/>
        <end position="45"/>
    </location>
</feature>
<dbReference type="EMBL" id="FPCG01000004">
    <property type="protein sequence ID" value="SFV22379.1"/>
    <property type="molecule type" value="Genomic_DNA"/>
</dbReference>
<feature type="transmembrane region" description="Helical" evidence="2">
    <location>
        <begin position="51"/>
        <end position="72"/>
    </location>
</feature>
<dbReference type="OrthoDB" id="4954543at2"/>
<reference evidence="3 4" key="1">
    <citation type="submission" date="2016-10" db="EMBL/GenBank/DDBJ databases">
        <authorList>
            <person name="de Groot N.N."/>
        </authorList>
    </citation>
    <scope>NUCLEOTIDE SEQUENCE [LARGE SCALE GENOMIC DNA]</scope>
    <source>
        <strain evidence="3 4">CGMCC 1.7054</strain>
    </source>
</reference>
<protein>
    <submittedName>
        <fullName evidence="3">Uncharacterized protein</fullName>
    </submittedName>
</protein>
<keyword evidence="2" id="KW-0472">Membrane</keyword>
<keyword evidence="2" id="KW-0812">Transmembrane</keyword>
<feature type="compositionally biased region" description="Polar residues" evidence="1">
    <location>
        <begin position="1"/>
        <end position="16"/>
    </location>
</feature>
<organism evidence="3 4">
    <name type="scientific">Micrococcus terreus</name>
    <dbReference type="NCBI Taxonomy" id="574650"/>
    <lineage>
        <taxon>Bacteria</taxon>
        <taxon>Bacillati</taxon>
        <taxon>Actinomycetota</taxon>
        <taxon>Actinomycetes</taxon>
        <taxon>Micrococcales</taxon>
        <taxon>Micrococcaceae</taxon>
        <taxon>Micrococcus</taxon>
    </lineage>
</organism>
<keyword evidence="4" id="KW-1185">Reference proteome</keyword>
<keyword evidence="2" id="KW-1133">Transmembrane helix</keyword>
<name>A0A1I7MKK1_9MICC</name>
<proteinExistence type="predicted"/>
<dbReference type="STRING" id="574650.SAMN04487966_10490"/>
<dbReference type="Proteomes" id="UP000198881">
    <property type="component" value="Unassembled WGS sequence"/>
</dbReference>
<sequence length="82" mass="9368">MSQHPQQPARRQNSAAGQAEQPSRWVMAFPVILVTFLANMAIDIWTDWPMLLRWLVSIALGVVAGSLFQVWLQRRHDSAGRR</sequence>
<dbReference type="RefSeq" id="WP_091696270.1">
    <property type="nucleotide sequence ID" value="NZ_FPCG01000004.1"/>
</dbReference>
<feature type="region of interest" description="Disordered" evidence="1">
    <location>
        <begin position="1"/>
        <end position="21"/>
    </location>
</feature>
<evidence type="ECO:0000313" key="3">
    <source>
        <dbReference type="EMBL" id="SFV22379.1"/>
    </source>
</evidence>
<gene>
    <name evidence="3" type="ORF">SAMN04487966_10490</name>
</gene>
<dbReference type="AlphaFoldDB" id="A0A1I7MKK1"/>
<accession>A0A1I7MKK1</accession>
<evidence type="ECO:0000256" key="1">
    <source>
        <dbReference type="SAM" id="MobiDB-lite"/>
    </source>
</evidence>
<evidence type="ECO:0000313" key="4">
    <source>
        <dbReference type="Proteomes" id="UP000198881"/>
    </source>
</evidence>
<evidence type="ECO:0000256" key="2">
    <source>
        <dbReference type="SAM" id="Phobius"/>
    </source>
</evidence>